<reference evidence="1" key="1">
    <citation type="submission" date="2021-08" db="EMBL/GenBank/DDBJ databases">
        <title>WGS assembly of Ceratopteris richardii.</title>
        <authorList>
            <person name="Marchant D.B."/>
            <person name="Chen G."/>
            <person name="Jenkins J."/>
            <person name="Shu S."/>
            <person name="Leebens-Mack J."/>
            <person name="Grimwood J."/>
            <person name="Schmutz J."/>
            <person name="Soltis P."/>
            <person name="Soltis D."/>
            <person name="Chen Z.-H."/>
        </authorList>
    </citation>
    <scope>NUCLEOTIDE SEQUENCE</scope>
    <source>
        <strain evidence="1">Whitten #5841</strain>
        <tissue evidence="1">Leaf</tissue>
    </source>
</reference>
<dbReference type="EMBL" id="CM035440">
    <property type="protein sequence ID" value="KAH7283006.1"/>
    <property type="molecule type" value="Genomic_DNA"/>
</dbReference>
<protein>
    <submittedName>
        <fullName evidence="1">Uncharacterized protein</fullName>
    </submittedName>
</protein>
<gene>
    <name evidence="1" type="ORF">KP509_35G056200</name>
</gene>
<dbReference type="AlphaFoldDB" id="A0A8T2QGZ9"/>
<dbReference type="Proteomes" id="UP000825935">
    <property type="component" value="Chromosome 35"/>
</dbReference>
<accession>A0A8T2QGZ9</accession>
<organism evidence="1 2">
    <name type="scientific">Ceratopteris richardii</name>
    <name type="common">Triangle waterfern</name>
    <dbReference type="NCBI Taxonomy" id="49495"/>
    <lineage>
        <taxon>Eukaryota</taxon>
        <taxon>Viridiplantae</taxon>
        <taxon>Streptophyta</taxon>
        <taxon>Embryophyta</taxon>
        <taxon>Tracheophyta</taxon>
        <taxon>Polypodiopsida</taxon>
        <taxon>Polypodiidae</taxon>
        <taxon>Polypodiales</taxon>
        <taxon>Pteridineae</taxon>
        <taxon>Pteridaceae</taxon>
        <taxon>Parkerioideae</taxon>
        <taxon>Ceratopteris</taxon>
    </lineage>
</organism>
<comment type="caution">
    <text evidence="1">The sequence shown here is derived from an EMBL/GenBank/DDBJ whole genome shotgun (WGS) entry which is preliminary data.</text>
</comment>
<sequence length="122" mass="14303">MRFRVRNYSEEASVTLLRKPAEVHLLSTAVVSPALQSQQRSSHFLVEVIVTTLRFLTPYKYIFFFYLNFFPPTSRMHVLHAMQWVHLRTSTIFYQSSSSLISRADDRTFVPFHAMVVSKKET</sequence>
<name>A0A8T2QGZ9_CERRI</name>
<evidence type="ECO:0000313" key="1">
    <source>
        <dbReference type="EMBL" id="KAH7283006.1"/>
    </source>
</evidence>
<keyword evidence="2" id="KW-1185">Reference proteome</keyword>
<proteinExistence type="predicted"/>
<evidence type="ECO:0000313" key="2">
    <source>
        <dbReference type="Proteomes" id="UP000825935"/>
    </source>
</evidence>